<gene>
    <name evidence="2" type="ORF">S01H1_34422</name>
</gene>
<organism evidence="2">
    <name type="scientific">marine sediment metagenome</name>
    <dbReference type="NCBI Taxonomy" id="412755"/>
    <lineage>
        <taxon>unclassified sequences</taxon>
        <taxon>metagenomes</taxon>
        <taxon>ecological metagenomes</taxon>
    </lineage>
</organism>
<dbReference type="InterPro" id="IPR036812">
    <property type="entry name" value="NAD(P)_OxRdtase_dom_sf"/>
</dbReference>
<accession>X0UTB4</accession>
<dbReference type="AlphaFoldDB" id="X0UTB4"/>
<sequence>GWIYGLGASEKVIGEALKDGYREKVFLVTKLPMFLVRKTEDFYKYLNQQLKSLQTDYLDAYFFHGLSRNSFKKVKELKLIEKMEEAIENGLIKHIGFSFHDTLPVFKEIIDYYDWDLAQIQYNYMDTAIQATHEGLKYAHEKGIEVVVMEPVKGGKLANPTEEALEIMKKASNQRTPVDWALQYVWNQPEVAVVLSGMGSKKMVDENVESASNSGINSLSEEDNKIISELADIYRKSILVQCTACKYCMPCPYGVNIPENFAVLNNVAYSGQ</sequence>
<dbReference type="InterPro" id="IPR053135">
    <property type="entry name" value="AKR2_Oxidoreductase"/>
</dbReference>
<dbReference type="PANTHER" id="PTHR43312:SF2">
    <property type="entry name" value="OXIDOREDUCTASE"/>
    <property type="match status" value="1"/>
</dbReference>
<evidence type="ECO:0000259" key="1">
    <source>
        <dbReference type="Pfam" id="PF00248"/>
    </source>
</evidence>
<dbReference type="PANTHER" id="PTHR43312">
    <property type="entry name" value="D-THREO-ALDOSE 1-DEHYDROGENASE"/>
    <property type="match status" value="1"/>
</dbReference>
<dbReference type="InterPro" id="IPR023210">
    <property type="entry name" value="NADP_OxRdtase_dom"/>
</dbReference>
<dbReference type="Pfam" id="PF00248">
    <property type="entry name" value="Aldo_ket_red"/>
    <property type="match status" value="1"/>
</dbReference>
<feature type="non-terminal residue" evidence="2">
    <location>
        <position position="272"/>
    </location>
</feature>
<comment type="caution">
    <text evidence="2">The sequence shown here is derived from an EMBL/GenBank/DDBJ whole genome shotgun (WGS) entry which is preliminary data.</text>
</comment>
<dbReference type="SUPFAM" id="SSF51430">
    <property type="entry name" value="NAD(P)-linked oxidoreductase"/>
    <property type="match status" value="1"/>
</dbReference>
<proteinExistence type="predicted"/>
<protein>
    <recommendedName>
        <fullName evidence="1">NADP-dependent oxidoreductase domain-containing protein</fullName>
    </recommendedName>
</protein>
<evidence type="ECO:0000313" key="2">
    <source>
        <dbReference type="EMBL" id="GAG03528.1"/>
    </source>
</evidence>
<name>X0UTB4_9ZZZZ</name>
<feature type="domain" description="NADP-dependent oxidoreductase" evidence="1">
    <location>
        <begin position="2"/>
        <end position="230"/>
    </location>
</feature>
<dbReference type="EMBL" id="BARS01021431">
    <property type="protein sequence ID" value="GAG03528.1"/>
    <property type="molecule type" value="Genomic_DNA"/>
</dbReference>
<dbReference type="CDD" id="cd19096">
    <property type="entry name" value="AKR_Fe-S_oxidoreductase"/>
    <property type="match status" value="1"/>
</dbReference>
<reference evidence="2" key="1">
    <citation type="journal article" date="2014" name="Front. Microbiol.">
        <title>High frequency of phylogenetically diverse reductive dehalogenase-homologous genes in deep subseafloor sedimentary metagenomes.</title>
        <authorList>
            <person name="Kawai M."/>
            <person name="Futagami T."/>
            <person name="Toyoda A."/>
            <person name="Takaki Y."/>
            <person name="Nishi S."/>
            <person name="Hori S."/>
            <person name="Arai W."/>
            <person name="Tsubouchi T."/>
            <person name="Morono Y."/>
            <person name="Uchiyama I."/>
            <person name="Ito T."/>
            <person name="Fujiyama A."/>
            <person name="Inagaki F."/>
            <person name="Takami H."/>
        </authorList>
    </citation>
    <scope>NUCLEOTIDE SEQUENCE</scope>
    <source>
        <strain evidence="2">Expedition CK06-06</strain>
    </source>
</reference>
<feature type="non-terminal residue" evidence="2">
    <location>
        <position position="1"/>
    </location>
</feature>
<dbReference type="Gene3D" id="3.20.20.100">
    <property type="entry name" value="NADP-dependent oxidoreductase domain"/>
    <property type="match status" value="1"/>
</dbReference>